<proteinExistence type="predicted"/>
<accession>A0A815A5R5</accession>
<evidence type="ECO:0000313" key="1">
    <source>
        <dbReference type="EMBL" id="CAF1252910.1"/>
    </source>
</evidence>
<dbReference type="Proteomes" id="UP000663870">
    <property type="component" value="Unassembled WGS sequence"/>
</dbReference>
<evidence type="ECO:0000313" key="4">
    <source>
        <dbReference type="Proteomes" id="UP000663882"/>
    </source>
</evidence>
<sequence length="119" mass="13191">METKRRLFQTYPILESGYNYVATSANSHDSRNHEDIENIGQMLRDSHGCDAMVRSCGNKGKCCDVHDACYKRHGCTASSWFLLWGNCATCNRDVMGCVAFNNPGKSTCCAARNCGQARP</sequence>
<dbReference type="AlphaFoldDB" id="A0A815A5R5"/>
<organism evidence="1 4">
    <name type="scientific">Rotaria sordida</name>
    <dbReference type="NCBI Taxonomy" id="392033"/>
    <lineage>
        <taxon>Eukaryota</taxon>
        <taxon>Metazoa</taxon>
        <taxon>Spiralia</taxon>
        <taxon>Gnathifera</taxon>
        <taxon>Rotifera</taxon>
        <taxon>Eurotatoria</taxon>
        <taxon>Bdelloidea</taxon>
        <taxon>Philodinida</taxon>
        <taxon>Philodinidae</taxon>
        <taxon>Rotaria</taxon>
    </lineage>
</organism>
<protein>
    <submittedName>
        <fullName evidence="1">Uncharacterized protein</fullName>
    </submittedName>
</protein>
<dbReference type="EMBL" id="CAJNOL010001451">
    <property type="protein sequence ID" value="CAF1361829.1"/>
    <property type="molecule type" value="Genomic_DNA"/>
</dbReference>
<dbReference type="Proteomes" id="UP000663882">
    <property type="component" value="Unassembled WGS sequence"/>
</dbReference>
<name>A0A815A5R5_9BILA</name>
<keyword evidence="3" id="KW-1185">Reference proteome</keyword>
<evidence type="ECO:0000313" key="3">
    <source>
        <dbReference type="Proteomes" id="UP000663870"/>
    </source>
</evidence>
<dbReference type="OrthoDB" id="10008381at2759"/>
<dbReference type="EMBL" id="CAJNOO010002279">
    <property type="protein sequence ID" value="CAF1252910.1"/>
    <property type="molecule type" value="Genomic_DNA"/>
</dbReference>
<reference evidence="1" key="1">
    <citation type="submission" date="2021-02" db="EMBL/GenBank/DDBJ databases">
        <authorList>
            <person name="Nowell W R."/>
        </authorList>
    </citation>
    <scope>NUCLEOTIDE SEQUENCE</scope>
</reference>
<evidence type="ECO:0000313" key="2">
    <source>
        <dbReference type="EMBL" id="CAF1361829.1"/>
    </source>
</evidence>
<comment type="caution">
    <text evidence="1">The sequence shown here is derived from an EMBL/GenBank/DDBJ whole genome shotgun (WGS) entry which is preliminary data.</text>
</comment>
<gene>
    <name evidence="2" type="ORF">JXQ802_LOCUS32668</name>
    <name evidence="1" type="ORF">RFH988_LOCUS27270</name>
</gene>